<sequence>MTDKSTFLTDRMLGALTRYLRFLGYDTKSADILSNGNSNEDTILLKIAKDEGRYLLTRDKELFMRGRSDSAVYIESDEVLSQIKQLFNSGLIDEEFFFGMQRCVVCNLKLRPATEKEVETASYAPKRKEFLHFMWCEKCKKLYWPGTHSLNMQKRLAKIFENQVHEKID</sequence>
<protein>
    <submittedName>
        <fullName evidence="2">Mut7-C RNAse domain-containing protein</fullName>
    </submittedName>
</protein>
<dbReference type="EMBL" id="CP091092">
    <property type="protein sequence ID" value="WFN35888.1"/>
    <property type="molecule type" value="Genomic_DNA"/>
</dbReference>
<dbReference type="Pfam" id="PF01927">
    <property type="entry name" value="Mut7-C"/>
    <property type="match status" value="1"/>
</dbReference>
<feature type="domain" description="Mut7-C RNAse" evidence="1">
    <location>
        <begin position="7"/>
        <end position="155"/>
    </location>
</feature>
<proteinExistence type="predicted"/>
<reference evidence="2" key="1">
    <citation type="submission" date="2022-01" db="EMBL/GenBank/DDBJ databases">
        <title>Complete genome of Methanomicrobium antiquum DSM 21220.</title>
        <authorList>
            <person name="Chen S.-C."/>
            <person name="You Y.-T."/>
            <person name="Zhou Y.-Z."/>
            <person name="Lai M.-C."/>
        </authorList>
    </citation>
    <scope>NUCLEOTIDE SEQUENCE</scope>
    <source>
        <strain evidence="2">DSM 21220</strain>
    </source>
</reference>
<accession>A0AAF0FSS5</accession>
<dbReference type="AlphaFoldDB" id="A0AAF0FSS5"/>
<keyword evidence="3" id="KW-1185">Reference proteome</keyword>
<organism evidence="2 3">
    <name type="scientific">Methanomicrobium antiquum</name>
    <dbReference type="NCBI Taxonomy" id="487686"/>
    <lineage>
        <taxon>Archaea</taxon>
        <taxon>Methanobacteriati</taxon>
        <taxon>Methanobacteriota</taxon>
        <taxon>Stenosarchaea group</taxon>
        <taxon>Methanomicrobia</taxon>
        <taxon>Methanomicrobiales</taxon>
        <taxon>Methanomicrobiaceae</taxon>
        <taxon>Methanomicrobium</taxon>
    </lineage>
</organism>
<evidence type="ECO:0000259" key="1">
    <source>
        <dbReference type="Pfam" id="PF01927"/>
    </source>
</evidence>
<dbReference type="PANTHER" id="PTHR39081:SF1">
    <property type="entry name" value="MUT7-C RNASE DOMAIN-CONTAINING PROTEIN"/>
    <property type="match status" value="1"/>
</dbReference>
<dbReference type="GeneID" id="79950111"/>
<evidence type="ECO:0000313" key="3">
    <source>
        <dbReference type="Proteomes" id="UP001218895"/>
    </source>
</evidence>
<gene>
    <name evidence="2" type="ORF">L1994_06895</name>
</gene>
<name>A0AAF0FSS5_9EURY</name>
<dbReference type="InterPro" id="IPR002782">
    <property type="entry name" value="Mut7-C_RNAse_dom"/>
</dbReference>
<dbReference type="KEGG" id="manq:L1994_06895"/>
<evidence type="ECO:0000313" key="2">
    <source>
        <dbReference type="EMBL" id="WFN35888.1"/>
    </source>
</evidence>
<dbReference type="PANTHER" id="PTHR39081">
    <property type="entry name" value="MUT7-C DOMAIN-CONTAINING PROTEIN"/>
    <property type="match status" value="1"/>
</dbReference>
<dbReference type="Proteomes" id="UP001218895">
    <property type="component" value="Chromosome"/>
</dbReference>
<dbReference type="RefSeq" id="WP_278098727.1">
    <property type="nucleotide sequence ID" value="NZ_CP091092.1"/>
</dbReference>